<dbReference type="AlphaFoldDB" id="A0A3A1U0G9"/>
<dbReference type="PANTHER" id="PTHR30146:SF153">
    <property type="entry name" value="LACTOSE OPERON REPRESSOR"/>
    <property type="match status" value="1"/>
</dbReference>
<dbReference type="PANTHER" id="PTHR30146">
    <property type="entry name" value="LACI-RELATED TRANSCRIPTIONAL REPRESSOR"/>
    <property type="match status" value="1"/>
</dbReference>
<dbReference type="OrthoDB" id="3510266at2"/>
<comment type="caution">
    <text evidence="6">The sequence shown here is derived from an EMBL/GenBank/DDBJ whole genome shotgun (WGS) entry which is preliminary data.</text>
</comment>
<evidence type="ECO:0000256" key="1">
    <source>
        <dbReference type="ARBA" id="ARBA00023015"/>
    </source>
</evidence>
<evidence type="ECO:0000256" key="3">
    <source>
        <dbReference type="ARBA" id="ARBA00023163"/>
    </source>
</evidence>
<keyword evidence="1" id="KW-0805">Transcription regulation</keyword>
<evidence type="ECO:0000259" key="5">
    <source>
        <dbReference type="Pfam" id="PF13377"/>
    </source>
</evidence>
<dbReference type="Pfam" id="PF13377">
    <property type="entry name" value="Peripla_BP_3"/>
    <property type="match status" value="1"/>
</dbReference>
<evidence type="ECO:0000256" key="4">
    <source>
        <dbReference type="SAM" id="MobiDB-lite"/>
    </source>
</evidence>
<dbReference type="SUPFAM" id="SSF53822">
    <property type="entry name" value="Periplasmic binding protein-like I"/>
    <property type="match status" value="1"/>
</dbReference>
<keyword evidence="2" id="KW-0238">DNA-binding</keyword>
<name>A0A3A1U0G9_9MICO</name>
<feature type="region of interest" description="Disordered" evidence="4">
    <location>
        <begin position="271"/>
        <end position="297"/>
    </location>
</feature>
<feature type="domain" description="Transcriptional regulator LacI/GalR-like sensor" evidence="5">
    <location>
        <begin position="114"/>
        <end position="271"/>
    </location>
</feature>
<dbReference type="InterPro" id="IPR046335">
    <property type="entry name" value="LacI/GalR-like_sensor"/>
</dbReference>
<gene>
    <name evidence="6" type="ORF">D1781_00550</name>
</gene>
<evidence type="ECO:0000313" key="7">
    <source>
        <dbReference type="Proteomes" id="UP000265742"/>
    </source>
</evidence>
<sequence>MPRVEIAVPFQDNWYFDAMTEGIAARLQEVDPTCTVSILAERPGAPGRAVVADRFDEVLADEDCVGAIAIGFEFKGPQVPRLTAHGKPVVVIGGWCDGLPSVTVDDERVAREATQHLLDLGHTTITHLAGYALSPDDFTMRTDRVRGYSEAMREAGLDEHSHVVPCEFTHEAAYRAAKELLSDPVRPTAVFAVADELAFAVLEAAGDLGLEVPRDLSVVGVDDHRDAASRGLTTFRQDPAVVGGAAVDRLLGRTEADHQVLRCDLVERETTAAPRTPEAPRRSVLDRLLRRRSPAVG</sequence>
<keyword evidence="7" id="KW-1185">Reference proteome</keyword>
<keyword evidence="3" id="KW-0804">Transcription</keyword>
<organism evidence="6 7">
    <name type="scientific">Amnibacterium setariae</name>
    <dbReference type="NCBI Taxonomy" id="2306585"/>
    <lineage>
        <taxon>Bacteria</taxon>
        <taxon>Bacillati</taxon>
        <taxon>Actinomycetota</taxon>
        <taxon>Actinomycetes</taxon>
        <taxon>Micrococcales</taxon>
        <taxon>Microbacteriaceae</taxon>
        <taxon>Amnibacterium</taxon>
    </lineage>
</organism>
<dbReference type="CDD" id="cd06267">
    <property type="entry name" value="PBP1_LacI_sugar_binding-like"/>
    <property type="match status" value="1"/>
</dbReference>
<dbReference type="Proteomes" id="UP000265742">
    <property type="component" value="Unassembled WGS sequence"/>
</dbReference>
<dbReference type="GO" id="GO:0000976">
    <property type="term" value="F:transcription cis-regulatory region binding"/>
    <property type="evidence" value="ECO:0007669"/>
    <property type="project" value="TreeGrafter"/>
</dbReference>
<reference evidence="7" key="1">
    <citation type="submission" date="2018-09" db="EMBL/GenBank/DDBJ databases">
        <authorList>
            <person name="Kim I."/>
        </authorList>
    </citation>
    <scope>NUCLEOTIDE SEQUENCE [LARGE SCALE GENOMIC DNA]</scope>
    <source>
        <strain evidence="7">DD4a</strain>
    </source>
</reference>
<feature type="compositionally biased region" description="Basic and acidic residues" evidence="4">
    <location>
        <begin position="278"/>
        <end position="288"/>
    </location>
</feature>
<accession>A0A3A1U0G9</accession>
<evidence type="ECO:0000313" key="6">
    <source>
        <dbReference type="EMBL" id="RIX30001.1"/>
    </source>
</evidence>
<dbReference type="EMBL" id="QXTG01000001">
    <property type="protein sequence ID" value="RIX30001.1"/>
    <property type="molecule type" value="Genomic_DNA"/>
</dbReference>
<dbReference type="InterPro" id="IPR028082">
    <property type="entry name" value="Peripla_BP_I"/>
</dbReference>
<dbReference type="GO" id="GO:0003700">
    <property type="term" value="F:DNA-binding transcription factor activity"/>
    <property type="evidence" value="ECO:0007669"/>
    <property type="project" value="TreeGrafter"/>
</dbReference>
<protein>
    <submittedName>
        <fullName evidence="6">LacI family transcriptional regulator</fullName>
    </submittedName>
</protein>
<evidence type="ECO:0000256" key="2">
    <source>
        <dbReference type="ARBA" id="ARBA00023125"/>
    </source>
</evidence>
<proteinExistence type="predicted"/>
<dbReference type="RefSeq" id="WP_119480364.1">
    <property type="nucleotide sequence ID" value="NZ_QXTG01000001.1"/>
</dbReference>
<dbReference type="Gene3D" id="3.40.50.2300">
    <property type="match status" value="2"/>
</dbReference>